<dbReference type="EMBL" id="UINC01114886">
    <property type="protein sequence ID" value="SVC85510.1"/>
    <property type="molecule type" value="Genomic_DNA"/>
</dbReference>
<reference evidence="2" key="1">
    <citation type="submission" date="2018-05" db="EMBL/GenBank/DDBJ databases">
        <authorList>
            <person name="Lanie J.A."/>
            <person name="Ng W.-L."/>
            <person name="Kazmierczak K.M."/>
            <person name="Andrzejewski T.M."/>
            <person name="Davidsen T.M."/>
            <person name="Wayne K.J."/>
            <person name="Tettelin H."/>
            <person name="Glass J.I."/>
            <person name="Rusch D."/>
            <person name="Podicherti R."/>
            <person name="Tsui H.-C.T."/>
            <person name="Winkler M.E."/>
        </authorList>
    </citation>
    <scope>NUCLEOTIDE SEQUENCE</scope>
</reference>
<evidence type="ECO:0008006" key="3">
    <source>
        <dbReference type="Google" id="ProtNLM"/>
    </source>
</evidence>
<feature type="region of interest" description="Disordered" evidence="1">
    <location>
        <begin position="154"/>
        <end position="178"/>
    </location>
</feature>
<organism evidence="2">
    <name type="scientific">marine metagenome</name>
    <dbReference type="NCBI Taxonomy" id="408172"/>
    <lineage>
        <taxon>unclassified sequences</taxon>
        <taxon>metagenomes</taxon>
        <taxon>ecological metagenomes</taxon>
    </lineage>
</organism>
<proteinExistence type="predicted"/>
<dbReference type="InterPro" id="IPR010823">
    <property type="entry name" value="Portal_Gp20"/>
</dbReference>
<dbReference type="Pfam" id="PF07230">
    <property type="entry name" value="Portal_T4"/>
    <property type="match status" value="1"/>
</dbReference>
<feature type="non-terminal residue" evidence="2">
    <location>
        <position position="1"/>
    </location>
</feature>
<feature type="compositionally biased region" description="Acidic residues" evidence="1">
    <location>
        <begin position="161"/>
        <end position="178"/>
    </location>
</feature>
<gene>
    <name evidence="2" type="ORF">METZ01_LOCUS338364</name>
</gene>
<evidence type="ECO:0000313" key="2">
    <source>
        <dbReference type="EMBL" id="SVC85510.1"/>
    </source>
</evidence>
<protein>
    <recommendedName>
        <fullName evidence="3">Portal protein</fullName>
    </recommendedName>
</protein>
<sequence>TLPSGQNLGEIEDIEYFRKKLYQSLNVPISRIEGTEQTAFNLGRTSEINRDEIKFAKYIQRLRNRFSSLFTDLLRIQLILKGIIKDDDWEEIKDGVDFVWTKDSHYVELKENEIYRERFEIMQNMEEYIGKYVSNEWVRRNILRQTDADIREIDKQIDREKEDDEEFPGGDGDEENEN</sequence>
<name>A0A382QKT0_9ZZZZ</name>
<accession>A0A382QKT0</accession>
<evidence type="ECO:0000256" key="1">
    <source>
        <dbReference type="SAM" id="MobiDB-lite"/>
    </source>
</evidence>
<dbReference type="AlphaFoldDB" id="A0A382QKT0"/>